<proteinExistence type="predicted"/>
<dbReference type="KEGG" id="eic:NT01EI_2296"/>
<protein>
    <submittedName>
        <fullName evidence="1">Uncharacterized protein</fullName>
    </submittedName>
</protein>
<evidence type="ECO:0000313" key="2">
    <source>
        <dbReference type="Proteomes" id="UP000001485"/>
    </source>
</evidence>
<reference evidence="1 2" key="2">
    <citation type="journal article" date="2012" name="J. Bacteriol.">
        <title>Genome Sequence of Edwardsiella ictaluri 93-146, a Strain Associated with a Natural Channel Catfish Outbreak of Enteric Septicemia of Catfish.</title>
        <authorList>
            <person name="Williams M.L."/>
            <person name="Gillaspy A.F."/>
            <person name="Dyer D.W."/>
            <person name="Thune R.L."/>
            <person name="Waldbieser G.C."/>
            <person name="Schuster S.C."/>
            <person name="Gipson J."/>
            <person name="Zaitshik J."/>
            <person name="Landry C."/>
            <person name="Banes M.M."/>
            <person name="Lawrence M.L."/>
        </authorList>
    </citation>
    <scope>NUCLEOTIDE SEQUENCE [LARGE SCALE GENOMIC DNA]</scope>
    <source>
        <strain evidence="1 2">93-146</strain>
    </source>
</reference>
<dbReference type="GeneID" id="69539224"/>
<dbReference type="RefSeq" id="WP_015871587.1">
    <property type="nucleotide sequence ID" value="NC_012779.2"/>
</dbReference>
<sequence>MIKNNDESYNLYIYILSMVRSLPEDKRHAINTIEKQLVDIVDKNHDVGLLAISLFLFERGQDFFREDTYQN</sequence>
<dbReference type="EMBL" id="CP001600">
    <property type="protein sequence ID" value="ACR69467.1"/>
    <property type="molecule type" value="Genomic_DNA"/>
</dbReference>
<gene>
    <name evidence="1" type="ordered locus">NT01EI_2296</name>
</gene>
<dbReference type="HOGENOM" id="CLU_2733605_0_0_6"/>
<name>C5B895_EDWI9</name>
<reference evidence="2" key="1">
    <citation type="submission" date="2009-03" db="EMBL/GenBank/DDBJ databases">
        <title>Complete genome sequence of Edwardsiella ictaluri 93-146.</title>
        <authorList>
            <person name="Williams M.L."/>
            <person name="Gillaspy A.F."/>
            <person name="Dyer D.W."/>
            <person name="Thune R.L."/>
            <person name="Waldbieser G.C."/>
            <person name="Schuster S.C."/>
            <person name="Gipson J."/>
            <person name="Zaitshik J."/>
            <person name="Landry C."/>
            <person name="Lawrence M.L."/>
        </authorList>
    </citation>
    <scope>NUCLEOTIDE SEQUENCE [LARGE SCALE GENOMIC DNA]</scope>
    <source>
        <strain evidence="2">93-146</strain>
    </source>
</reference>
<evidence type="ECO:0000313" key="1">
    <source>
        <dbReference type="EMBL" id="ACR69467.1"/>
    </source>
</evidence>
<dbReference type="Proteomes" id="UP000001485">
    <property type="component" value="Chromosome"/>
</dbReference>
<accession>C5B895</accession>
<organism evidence="1 2">
    <name type="scientific">Edwardsiella ictaluri (strain 93-146)</name>
    <dbReference type="NCBI Taxonomy" id="634503"/>
    <lineage>
        <taxon>Bacteria</taxon>
        <taxon>Pseudomonadati</taxon>
        <taxon>Pseudomonadota</taxon>
        <taxon>Gammaproteobacteria</taxon>
        <taxon>Enterobacterales</taxon>
        <taxon>Hafniaceae</taxon>
        <taxon>Edwardsiella</taxon>
    </lineage>
</organism>
<dbReference type="AlphaFoldDB" id="C5B895"/>